<reference evidence="2 3" key="1">
    <citation type="submission" date="2019-07" db="EMBL/GenBank/DDBJ databases">
        <title>complete genome sequencing of Ornithinimicrobium sp. H23M54.</title>
        <authorList>
            <person name="Bae J.-W."/>
            <person name="Lee S.-Y."/>
        </authorList>
    </citation>
    <scope>NUCLEOTIDE SEQUENCE [LARGE SCALE GENOMIC DNA]</scope>
    <source>
        <strain evidence="2 3">H23M54</strain>
    </source>
</reference>
<dbReference type="EMBL" id="CP041616">
    <property type="protein sequence ID" value="QDO87035.1"/>
    <property type="molecule type" value="Genomic_DNA"/>
</dbReference>
<dbReference type="InterPro" id="IPR003812">
    <property type="entry name" value="Fido"/>
</dbReference>
<feature type="domain" description="Fido" evidence="1">
    <location>
        <begin position="1"/>
        <end position="106"/>
    </location>
</feature>
<dbReference type="OrthoDB" id="9802752at2"/>
<keyword evidence="3" id="KW-1185">Reference proteome</keyword>
<dbReference type="Proteomes" id="UP000315395">
    <property type="component" value="Chromosome"/>
</dbReference>
<dbReference type="Pfam" id="PF02661">
    <property type="entry name" value="Fic"/>
    <property type="match status" value="1"/>
</dbReference>
<dbReference type="InterPro" id="IPR006440">
    <property type="entry name" value="Doc"/>
</dbReference>
<dbReference type="Gene3D" id="1.20.120.1870">
    <property type="entry name" value="Fic/DOC protein, Fido domain"/>
    <property type="match status" value="1"/>
</dbReference>
<accession>A0A516G6A3</accession>
<dbReference type="PANTHER" id="PTHR39426">
    <property type="entry name" value="HOMOLOGY TO DEATH-ON-CURING PROTEIN OF PHAGE P1"/>
    <property type="match status" value="1"/>
</dbReference>
<organism evidence="2 3">
    <name type="scientific">Ornithinimicrobium ciconiae</name>
    <dbReference type="NCBI Taxonomy" id="2594265"/>
    <lineage>
        <taxon>Bacteria</taxon>
        <taxon>Bacillati</taxon>
        <taxon>Actinomycetota</taxon>
        <taxon>Actinomycetes</taxon>
        <taxon>Micrococcales</taxon>
        <taxon>Ornithinimicrobiaceae</taxon>
        <taxon>Ornithinimicrobium</taxon>
    </lineage>
</organism>
<proteinExistence type="predicted"/>
<sequence>MGVGPVQDLGLLDSAAHRPNASVFGRDAYPDIDTKAGPLLESIVVNHPLVDSNKRLGWLAVVVFYGLNGIDLQAPDGDAFDLVIAVASGTADHQMAARHLAKWYQRTQTACGGLGSV</sequence>
<dbReference type="PANTHER" id="PTHR39426:SF1">
    <property type="entry name" value="HOMOLOGY TO DEATH-ON-CURING PROTEIN OF PHAGE P1"/>
    <property type="match status" value="1"/>
</dbReference>
<evidence type="ECO:0000313" key="2">
    <source>
        <dbReference type="EMBL" id="QDO87035.1"/>
    </source>
</evidence>
<name>A0A516G6A3_9MICO</name>
<evidence type="ECO:0000259" key="1">
    <source>
        <dbReference type="PROSITE" id="PS51459"/>
    </source>
</evidence>
<dbReference type="GO" id="GO:0016301">
    <property type="term" value="F:kinase activity"/>
    <property type="evidence" value="ECO:0007669"/>
    <property type="project" value="InterPro"/>
</dbReference>
<dbReference type="InterPro" id="IPR053737">
    <property type="entry name" value="Type_II_TA_Toxin"/>
</dbReference>
<protein>
    <submittedName>
        <fullName evidence="2">Alcohol dehydrogenase</fullName>
    </submittedName>
</protein>
<evidence type="ECO:0000313" key="3">
    <source>
        <dbReference type="Proteomes" id="UP000315395"/>
    </source>
</evidence>
<dbReference type="KEGG" id="orz:FNH13_00790"/>
<dbReference type="AlphaFoldDB" id="A0A516G6A3"/>
<gene>
    <name evidence="2" type="ORF">FNH13_00790</name>
</gene>
<dbReference type="PROSITE" id="PS51459">
    <property type="entry name" value="FIDO"/>
    <property type="match status" value="1"/>
</dbReference>